<protein>
    <submittedName>
        <fullName evidence="1 3">Uncharacterized protein</fullName>
    </submittedName>
</protein>
<evidence type="ECO:0000313" key="1">
    <source>
        <dbReference type="EMBL" id="KAF2817484.1"/>
    </source>
</evidence>
<dbReference type="RefSeq" id="XP_033584448.1">
    <property type="nucleotide sequence ID" value="XM_033712958.1"/>
</dbReference>
<dbReference type="Proteomes" id="UP000504636">
    <property type="component" value="Unplaced"/>
</dbReference>
<evidence type="ECO:0000313" key="2">
    <source>
        <dbReference type="Proteomes" id="UP000504636"/>
    </source>
</evidence>
<sequence>MQPTRSQMDKQYPGVGAMALQHVDMVAGRMSCAIAAVKAGGRRVKTENSYLGQKRMDIGDRVSFESSTRTGWRRCS</sequence>
<dbReference type="AlphaFoldDB" id="A0A6A6ZAZ8"/>
<dbReference type="EMBL" id="MU003692">
    <property type="protein sequence ID" value="KAF2817484.1"/>
    <property type="molecule type" value="Genomic_DNA"/>
</dbReference>
<evidence type="ECO:0000313" key="3">
    <source>
        <dbReference type="RefSeq" id="XP_033584448.1"/>
    </source>
</evidence>
<reference evidence="3" key="2">
    <citation type="submission" date="2020-04" db="EMBL/GenBank/DDBJ databases">
        <authorList>
            <consortium name="NCBI Genome Project"/>
        </authorList>
    </citation>
    <scope>NUCLEOTIDE SEQUENCE</scope>
    <source>
        <strain evidence="3">CBS 304.34</strain>
    </source>
</reference>
<reference evidence="1 3" key="1">
    <citation type="journal article" date="2020" name="Stud. Mycol.">
        <title>101 Dothideomycetes genomes: a test case for predicting lifestyles and emergence of pathogens.</title>
        <authorList>
            <person name="Haridas S."/>
            <person name="Albert R."/>
            <person name="Binder M."/>
            <person name="Bloem J."/>
            <person name="Labutti K."/>
            <person name="Salamov A."/>
            <person name="Andreopoulos B."/>
            <person name="Baker S."/>
            <person name="Barry K."/>
            <person name="Bills G."/>
            <person name="Bluhm B."/>
            <person name="Cannon C."/>
            <person name="Castanera R."/>
            <person name="Culley D."/>
            <person name="Daum C."/>
            <person name="Ezra D."/>
            <person name="Gonzalez J."/>
            <person name="Henrissat B."/>
            <person name="Kuo A."/>
            <person name="Liang C."/>
            <person name="Lipzen A."/>
            <person name="Lutzoni F."/>
            <person name="Magnuson J."/>
            <person name="Mondo S."/>
            <person name="Nolan M."/>
            <person name="Ohm R."/>
            <person name="Pangilinan J."/>
            <person name="Park H.-J."/>
            <person name="Ramirez L."/>
            <person name="Alfaro M."/>
            <person name="Sun H."/>
            <person name="Tritt A."/>
            <person name="Yoshinaga Y."/>
            <person name="Zwiers L.-H."/>
            <person name="Turgeon B."/>
            <person name="Goodwin S."/>
            <person name="Spatafora J."/>
            <person name="Crous P."/>
            <person name="Grigoriev I."/>
        </authorList>
    </citation>
    <scope>NUCLEOTIDE SEQUENCE</scope>
    <source>
        <strain evidence="1 3">CBS 304.34</strain>
    </source>
</reference>
<accession>A0A6A6ZAZ8</accession>
<proteinExistence type="predicted"/>
<reference evidence="3" key="3">
    <citation type="submission" date="2025-04" db="UniProtKB">
        <authorList>
            <consortium name="RefSeq"/>
        </authorList>
    </citation>
    <scope>IDENTIFICATION</scope>
    <source>
        <strain evidence="3">CBS 304.34</strain>
    </source>
</reference>
<name>A0A6A6ZAZ8_9PEZI</name>
<gene>
    <name evidence="1 3" type="ORF">BDZ99DRAFT_17004</name>
</gene>
<organism evidence="1">
    <name type="scientific">Mytilinidion resinicola</name>
    <dbReference type="NCBI Taxonomy" id="574789"/>
    <lineage>
        <taxon>Eukaryota</taxon>
        <taxon>Fungi</taxon>
        <taxon>Dikarya</taxon>
        <taxon>Ascomycota</taxon>
        <taxon>Pezizomycotina</taxon>
        <taxon>Dothideomycetes</taxon>
        <taxon>Pleosporomycetidae</taxon>
        <taxon>Mytilinidiales</taxon>
        <taxon>Mytilinidiaceae</taxon>
        <taxon>Mytilinidion</taxon>
    </lineage>
</organism>
<dbReference type="GeneID" id="54453851"/>
<keyword evidence="2" id="KW-1185">Reference proteome</keyword>